<feature type="transmembrane region" description="Helical" evidence="1">
    <location>
        <begin position="59"/>
        <end position="80"/>
    </location>
</feature>
<protein>
    <submittedName>
        <fullName evidence="2">Uncharacterized protein</fullName>
    </submittedName>
</protein>
<proteinExistence type="predicted"/>
<dbReference type="EMBL" id="BJYY01000001">
    <property type="protein sequence ID" value="GEO32551.1"/>
    <property type="molecule type" value="Genomic_DNA"/>
</dbReference>
<sequence>MGDPVVVAALLIAAASAALVARLAFWLGGRAGRTVLAGGVVLLVVGNVMIEAFSDAGRVLSGATVGFVLGTLVGLLRYGLPASRRARGGGSS</sequence>
<accession>A0A512D7W8</accession>
<comment type="caution">
    <text evidence="2">The sequence shown here is derived from an EMBL/GenBank/DDBJ whole genome shotgun (WGS) entry which is preliminary data.</text>
</comment>
<keyword evidence="1" id="KW-0812">Transmembrane</keyword>
<keyword evidence="1" id="KW-1133">Transmembrane helix</keyword>
<dbReference type="AlphaFoldDB" id="A0A512D7W8"/>
<organism evidence="2 3">
    <name type="scientific">Cellulomonas aerilata</name>
    <dbReference type="NCBI Taxonomy" id="515326"/>
    <lineage>
        <taxon>Bacteria</taxon>
        <taxon>Bacillati</taxon>
        <taxon>Actinomycetota</taxon>
        <taxon>Actinomycetes</taxon>
        <taxon>Micrococcales</taxon>
        <taxon>Cellulomonadaceae</taxon>
        <taxon>Cellulomonas</taxon>
    </lineage>
</organism>
<name>A0A512D7W8_9CELL</name>
<feature type="transmembrane region" description="Helical" evidence="1">
    <location>
        <begin position="34"/>
        <end position="53"/>
    </location>
</feature>
<keyword evidence="1" id="KW-0472">Membrane</keyword>
<feature type="transmembrane region" description="Helical" evidence="1">
    <location>
        <begin position="6"/>
        <end position="27"/>
    </location>
</feature>
<reference evidence="2 3" key="1">
    <citation type="submission" date="2019-07" db="EMBL/GenBank/DDBJ databases">
        <title>Whole genome shotgun sequence of Cellulomonas aerilata NBRC 106308.</title>
        <authorList>
            <person name="Hosoyama A."/>
            <person name="Uohara A."/>
            <person name="Ohji S."/>
            <person name="Ichikawa N."/>
        </authorList>
    </citation>
    <scope>NUCLEOTIDE SEQUENCE [LARGE SCALE GENOMIC DNA]</scope>
    <source>
        <strain evidence="2 3">NBRC 106308</strain>
    </source>
</reference>
<evidence type="ECO:0000313" key="2">
    <source>
        <dbReference type="EMBL" id="GEO32551.1"/>
    </source>
</evidence>
<dbReference type="Proteomes" id="UP000321181">
    <property type="component" value="Unassembled WGS sequence"/>
</dbReference>
<dbReference type="RefSeq" id="WP_146898819.1">
    <property type="nucleotide sequence ID" value="NZ_BAAARM010000001.1"/>
</dbReference>
<keyword evidence="3" id="KW-1185">Reference proteome</keyword>
<evidence type="ECO:0000313" key="3">
    <source>
        <dbReference type="Proteomes" id="UP000321181"/>
    </source>
</evidence>
<evidence type="ECO:0000256" key="1">
    <source>
        <dbReference type="SAM" id="Phobius"/>
    </source>
</evidence>
<gene>
    <name evidence="2" type="ORF">CAE01nite_02760</name>
</gene>